<dbReference type="HOGENOM" id="CLU_030805_1_2_10"/>
<dbReference type="SUPFAM" id="SSF142433">
    <property type="entry name" value="CinA-like"/>
    <property type="match status" value="1"/>
</dbReference>
<keyword evidence="3" id="KW-1185">Reference proteome</keyword>
<reference evidence="2 3" key="1">
    <citation type="submission" date="2013-04" db="EMBL/GenBank/DDBJ databases">
        <title>The Genome Sequence of Bacteroides massiliensis DSM 17679.</title>
        <authorList>
            <consortium name="The Broad Institute Genomics Platform"/>
            <person name="Earl A."/>
            <person name="Ward D."/>
            <person name="Feldgarden M."/>
            <person name="Gevers D."/>
            <person name="Martens E."/>
            <person name="Fenner L."/>
            <person name="Roux V."/>
            <person name="Mallet M.N."/>
            <person name="Raoult D."/>
            <person name="Walker B."/>
            <person name="Young S."/>
            <person name="Zeng Q."/>
            <person name="Gargeya S."/>
            <person name="Fitzgerald M."/>
            <person name="Haas B."/>
            <person name="Abouelleil A."/>
            <person name="Allen A.W."/>
            <person name="Alvarado L."/>
            <person name="Arachchi H.M."/>
            <person name="Berlin A.M."/>
            <person name="Chapman S.B."/>
            <person name="Gainer-Dewar J."/>
            <person name="Goldberg J."/>
            <person name="Griggs A."/>
            <person name="Gujja S."/>
            <person name="Hansen M."/>
            <person name="Howarth C."/>
            <person name="Imamovic A."/>
            <person name="Ireland A."/>
            <person name="Larimer J."/>
            <person name="McCowan C."/>
            <person name="Murphy C."/>
            <person name="Pearson M."/>
            <person name="Poon T.W."/>
            <person name="Priest M."/>
            <person name="Roberts A."/>
            <person name="Saif S."/>
            <person name="Shea T."/>
            <person name="Sisk P."/>
            <person name="Sykes S."/>
            <person name="Wortman J."/>
            <person name="Nusbaum C."/>
            <person name="Birren B."/>
        </authorList>
    </citation>
    <scope>NUCLEOTIDE SEQUENCE [LARGE SCALE GENOMIC DNA]</scope>
    <source>
        <strain evidence="3">B84634 / Timone 84634 / DSM 17679 / JCM 13223</strain>
    </source>
</reference>
<accession>U6RIS5</accession>
<dbReference type="OrthoDB" id="9801454at2"/>
<gene>
    <name evidence="2" type="ORF">HMPREF1534_01308</name>
</gene>
<dbReference type="eggNOG" id="COG1546">
    <property type="taxonomic scope" value="Bacteria"/>
</dbReference>
<dbReference type="STRING" id="1121098.HMPREF1534_01308"/>
<dbReference type="RefSeq" id="WP_005938690.1">
    <property type="nucleotide sequence ID" value="NZ_KB890347.1"/>
</dbReference>
<dbReference type="Pfam" id="PF02464">
    <property type="entry name" value="CinA"/>
    <property type="match status" value="1"/>
</dbReference>
<proteinExistence type="predicted"/>
<name>U6RIS5_9BACT</name>
<dbReference type="Gene3D" id="3.90.950.20">
    <property type="entry name" value="CinA-like"/>
    <property type="match status" value="1"/>
</dbReference>
<dbReference type="PATRIC" id="fig|1121098.3.peg.1327"/>
<evidence type="ECO:0000313" key="2">
    <source>
        <dbReference type="EMBL" id="EOA55942.1"/>
    </source>
</evidence>
<comment type="caution">
    <text evidence="2">The sequence shown here is derived from an EMBL/GenBank/DDBJ whole genome shotgun (WGS) entry which is preliminary data.</text>
</comment>
<dbReference type="GeneID" id="60062686"/>
<dbReference type="InterPro" id="IPR036653">
    <property type="entry name" value="CinA-like_C"/>
</dbReference>
<dbReference type="EMBL" id="AQHY01000016">
    <property type="protein sequence ID" value="EOA55942.1"/>
    <property type="molecule type" value="Genomic_DNA"/>
</dbReference>
<feature type="domain" description="CinA C-terminal" evidence="1">
    <location>
        <begin position="8"/>
        <end position="158"/>
    </location>
</feature>
<organism evidence="2 3">
    <name type="scientific">Phocaeicola massiliensis B84634 = Timone 84634 = DSM 17679 = JCM 13223</name>
    <dbReference type="NCBI Taxonomy" id="1121098"/>
    <lineage>
        <taxon>Bacteria</taxon>
        <taxon>Pseudomonadati</taxon>
        <taxon>Bacteroidota</taxon>
        <taxon>Bacteroidia</taxon>
        <taxon>Bacteroidales</taxon>
        <taxon>Bacteroidaceae</taxon>
        <taxon>Phocaeicola</taxon>
    </lineage>
</organism>
<evidence type="ECO:0000259" key="1">
    <source>
        <dbReference type="Pfam" id="PF02464"/>
    </source>
</evidence>
<evidence type="ECO:0000313" key="3">
    <source>
        <dbReference type="Proteomes" id="UP000017831"/>
    </source>
</evidence>
<dbReference type="Proteomes" id="UP000017831">
    <property type="component" value="Unassembled WGS sequence"/>
</dbReference>
<dbReference type="NCBIfam" id="TIGR00199">
    <property type="entry name" value="PncC_domain"/>
    <property type="match status" value="1"/>
</dbReference>
<dbReference type="InterPro" id="IPR008136">
    <property type="entry name" value="CinA_C"/>
</dbReference>
<dbReference type="AlphaFoldDB" id="U6RIS5"/>
<sequence>MSVEGKFLSKEISELFWKENLTLATAESCTAGNVAAAITAVAGTSHFFKGGIIAYSNEVKENLLGVSHETLETYGAVSEETVIEMVKGAMKSMNSDCAIATSGIAGPTGGTPDKPVGTIWIAAGCKDKVITLKIEGDEGRNKNIANATQNALRLLRNLFQNEENEQ</sequence>
<protein>
    <submittedName>
        <fullName evidence="2">Competence/damage-inducible protein CinA domain protain</fullName>
    </submittedName>
</protein>